<gene>
    <name evidence="2" type="ORF">Forpe1208_v000561</name>
</gene>
<feature type="domain" description="DUF7918" evidence="1">
    <location>
        <begin position="10"/>
        <end position="95"/>
    </location>
</feature>
<organism evidence="2 3">
    <name type="scientific">Fusarium oxysporum f. sp. rapae</name>
    <dbReference type="NCBI Taxonomy" id="485398"/>
    <lineage>
        <taxon>Eukaryota</taxon>
        <taxon>Fungi</taxon>
        <taxon>Dikarya</taxon>
        <taxon>Ascomycota</taxon>
        <taxon>Pezizomycotina</taxon>
        <taxon>Sordariomycetes</taxon>
        <taxon>Hypocreomycetidae</taxon>
        <taxon>Hypocreales</taxon>
        <taxon>Nectriaceae</taxon>
        <taxon>Fusarium</taxon>
        <taxon>Fusarium oxysporum species complex</taxon>
    </lineage>
</organism>
<evidence type="ECO:0000313" key="2">
    <source>
        <dbReference type="EMBL" id="KAG7421350.1"/>
    </source>
</evidence>
<dbReference type="Pfam" id="PF25534">
    <property type="entry name" value="DUF7918"/>
    <property type="match status" value="1"/>
</dbReference>
<dbReference type="PANTHER" id="PTHR36223:SF1">
    <property type="entry name" value="TRANSCRIPTION ELONGATION FACTOR EAF N-TERMINAL DOMAIN-CONTAINING PROTEIN"/>
    <property type="match status" value="1"/>
</dbReference>
<name>A0A8J5PKX0_FUSOX</name>
<comment type="caution">
    <text evidence="2">The sequence shown here is derived from an EMBL/GenBank/DDBJ whole genome shotgun (WGS) entry which is preliminary data.</text>
</comment>
<dbReference type="InterPro" id="IPR057678">
    <property type="entry name" value="DUF7918"/>
</dbReference>
<sequence length="101" mass="11411">MAVLDEVPRITTRIRVAGELATEYDSLDDPETVVSLDKEGSKIPTKTCYIESKSGVEFAVETTVSDKYQFPHSHDSFNVHVYIDGQWMTARSIKEPRFLVS</sequence>
<evidence type="ECO:0000313" key="3">
    <source>
        <dbReference type="Proteomes" id="UP000694050"/>
    </source>
</evidence>
<dbReference type="PANTHER" id="PTHR36223">
    <property type="entry name" value="BETA-LACTAMASE-TYPE TRANSPEPTIDASE FOLD DOMAIN CONTAINING PROTEIN"/>
    <property type="match status" value="1"/>
</dbReference>
<dbReference type="EMBL" id="JAELUQ010000001">
    <property type="protein sequence ID" value="KAG7421350.1"/>
    <property type="molecule type" value="Genomic_DNA"/>
</dbReference>
<dbReference type="Proteomes" id="UP000694050">
    <property type="component" value="Unassembled WGS sequence"/>
</dbReference>
<reference evidence="2" key="1">
    <citation type="submission" date="2021-04" db="EMBL/GenBank/DDBJ databases">
        <title>First draft genome resource for Brassicaceae pathogens Fusarium oxysporum f. sp. raphani and Fusarium oxysporum f. sp. rapae.</title>
        <authorList>
            <person name="Asai S."/>
        </authorList>
    </citation>
    <scope>NUCLEOTIDE SEQUENCE</scope>
    <source>
        <strain evidence="2">Tf1208</strain>
    </source>
</reference>
<dbReference type="AlphaFoldDB" id="A0A8J5PKX0"/>
<evidence type="ECO:0000259" key="1">
    <source>
        <dbReference type="Pfam" id="PF25534"/>
    </source>
</evidence>
<protein>
    <recommendedName>
        <fullName evidence="1">DUF7918 domain-containing protein</fullName>
    </recommendedName>
</protein>
<accession>A0A8J5PKX0</accession>
<proteinExistence type="predicted"/>